<accession>A0A0E9RGG1</accession>
<evidence type="ECO:0000313" key="1">
    <source>
        <dbReference type="EMBL" id="JAH27433.1"/>
    </source>
</evidence>
<protein>
    <submittedName>
        <fullName evidence="1">Uncharacterized protein</fullName>
    </submittedName>
</protein>
<name>A0A0E9RGG1_ANGAN</name>
<sequence length="44" mass="5250">MLWHKHKAERYGMWDESVLFSRSSELISRQGVFSIPEMSDRQPP</sequence>
<dbReference type="AlphaFoldDB" id="A0A0E9RGG1"/>
<dbReference type="EMBL" id="GBXM01081144">
    <property type="protein sequence ID" value="JAH27433.1"/>
    <property type="molecule type" value="Transcribed_RNA"/>
</dbReference>
<reference evidence="1" key="1">
    <citation type="submission" date="2014-11" db="EMBL/GenBank/DDBJ databases">
        <authorList>
            <person name="Amaro Gonzalez C."/>
        </authorList>
    </citation>
    <scope>NUCLEOTIDE SEQUENCE</scope>
</reference>
<organism evidence="1">
    <name type="scientific">Anguilla anguilla</name>
    <name type="common">European freshwater eel</name>
    <name type="synonym">Muraena anguilla</name>
    <dbReference type="NCBI Taxonomy" id="7936"/>
    <lineage>
        <taxon>Eukaryota</taxon>
        <taxon>Metazoa</taxon>
        <taxon>Chordata</taxon>
        <taxon>Craniata</taxon>
        <taxon>Vertebrata</taxon>
        <taxon>Euteleostomi</taxon>
        <taxon>Actinopterygii</taxon>
        <taxon>Neopterygii</taxon>
        <taxon>Teleostei</taxon>
        <taxon>Anguilliformes</taxon>
        <taxon>Anguillidae</taxon>
        <taxon>Anguilla</taxon>
    </lineage>
</organism>
<proteinExistence type="predicted"/>
<reference evidence="1" key="2">
    <citation type="journal article" date="2015" name="Fish Shellfish Immunol.">
        <title>Early steps in the European eel (Anguilla anguilla)-Vibrio vulnificus interaction in the gills: Role of the RtxA13 toxin.</title>
        <authorList>
            <person name="Callol A."/>
            <person name="Pajuelo D."/>
            <person name="Ebbesson L."/>
            <person name="Teles M."/>
            <person name="MacKenzie S."/>
            <person name="Amaro C."/>
        </authorList>
    </citation>
    <scope>NUCLEOTIDE SEQUENCE</scope>
</reference>